<dbReference type="SMART" id="SM00091">
    <property type="entry name" value="PAS"/>
    <property type="match status" value="1"/>
</dbReference>
<name>A0ABW4QYB4_9BACT</name>
<proteinExistence type="predicted"/>
<dbReference type="GO" id="GO:0005524">
    <property type="term" value="F:ATP binding"/>
    <property type="evidence" value="ECO:0007669"/>
    <property type="project" value="UniProtKB-KW"/>
</dbReference>
<dbReference type="Gene3D" id="3.30.450.20">
    <property type="entry name" value="PAS domain"/>
    <property type="match status" value="1"/>
</dbReference>
<keyword evidence="8" id="KW-0547">Nucleotide-binding</keyword>
<dbReference type="Pfam" id="PF02518">
    <property type="entry name" value="HATPase_c"/>
    <property type="match status" value="1"/>
</dbReference>
<dbReference type="RefSeq" id="WP_382316214.1">
    <property type="nucleotide sequence ID" value="NZ_JBHUFD010000008.1"/>
</dbReference>
<dbReference type="CDD" id="cd00130">
    <property type="entry name" value="PAS"/>
    <property type="match status" value="1"/>
</dbReference>
<dbReference type="InterPro" id="IPR036890">
    <property type="entry name" value="HATPase_C_sf"/>
</dbReference>
<dbReference type="NCBIfam" id="TIGR00229">
    <property type="entry name" value="sensory_box"/>
    <property type="match status" value="1"/>
</dbReference>
<evidence type="ECO:0000259" key="5">
    <source>
        <dbReference type="PROSITE" id="PS50109"/>
    </source>
</evidence>
<dbReference type="Gene3D" id="3.30.565.10">
    <property type="entry name" value="Histidine kinase-like ATPase, C-terminal domain"/>
    <property type="match status" value="1"/>
</dbReference>
<evidence type="ECO:0000313" key="8">
    <source>
        <dbReference type="EMBL" id="MFD1874422.1"/>
    </source>
</evidence>
<dbReference type="PROSITE" id="PS50109">
    <property type="entry name" value="HIS_KIN"/>
    <property type="match status" value="1"/>
</dbReference>
<evidence type="ECO:0000256" key="4">
    <source>
        <dbReference type="SAM" id="MobiDB-lite"/>
    </source>
</evidence>
<feature type="region of interest" description="Disordered" evidence="4">
    <location>
        <begin position="1"/>
        <end position="42"/>
    </location>
</feature>
<dbReference type="EMBL" id="JBHUFD010000008">
    <property type="protein sequence ID" value="MFD1874422.1"/>
    <property type="molecule type" value="Genomic_DNA"/>
</dbReference>
<dbReference type="PANTHER" id="PTHR43547">
    <property type="entry name" value="TWO-COMPONENT HISTIDINE KINASE"/>
    <property type="match status" value="1"/>
</dbReference>
<gene>
    <name evidence="8" type="ORF">ACFSDX_18400</name>
</gene>
<sequence>MSDTDNQKHNPSKANTPKRSSRLMVAADKQADGAESQPSESRFHTVFNHSPLGNKIIDAELTIHQVNPAAVAMLGLTRLDELVGHKIIEFAHPDHVPEWQELQKELWERKTPYFILETLMVRQDGSSFWCQVTSVLFDDEAGELGYTSLQDITERKELEQTNQHLYEAQETVLQLVVHDVKNPIANIQLIVQLLEHSASGSPSTASESARLHQLIKQSCEEANTLLKEVLYLGELEANKLKKYRLDCHDFLDKQLTLHRLAAQQKGIALTLESPAKVLLASFNPDRFRRVVDNVLTNALKFTPADGQVSVRLQAHKDGVRLSVQDTGIGIPTELQAHVFNKFSAAARAGLYGESTNGLGLYITQQIVHLHGGKIWLESHENEGTTVFIDLV</sequence>
<evidence type="ECO:0000313" key="9">
    <source>
        <dbReference type="Proteomes" id="UP001597197"/>
    </source>
</evidence>
<feature type="domain" description="PAC" evidence="7">
    <location>
        <begin position="114"/>
        <end position="164"/>
    </location>
</feature>
<dbReference type="InterPro" id="IPR000700">
    <property type="entry name" value="PAS-assoc_C"/>
</dbReference>
<dbReference type="InterPro" id="IPR005467">
    <property type="entry name" value="His_kinase_dom"/>
</dbReference>
<dbReference type="CDD" id="cd00075">
    <property type="entry name" value="HATPase"/>
    <property type="match status" value="1"/>
</dbReference>
<keyword evidence="9" id="KW-1185">Reference proteome</keyword>
<dbReference type="SMART" id="SM00388">
    <property type="entry name" value="HisKA"/>
    <property type="match status" value="1"/>
</dbReference>
<evidence type="ECO:0000256" key="3">
    <source>
        <dbReference type="ARBA" id="ARBA00022553"/>
    </source>
</evidence>
<dbReference type="InterPro" id="IPR001610">
    <property type="entry name" value="PAC"/>
</dbReference>
<dbReference type="SMART" id="SM00086">
    <property type="entry name" value="PAC"/>
    <property type="match status" value="1"/>
</dbReference>
<evidence type="ECO:0000256" key="2">
    <source>
        <dbReference type="ARBA" id="ARBA00012438"/>
    </source>
</evidence>
<dbReference type="InterPro" id="IPR004358">
    <property type="entry name" value="Sig_transdc_His_kin-like_C"/>
</dbReference>
<dbReference type="InterPro" id="IPR036097">
    <property type="entry name" value="HisK_dim/P_sf"/>
</dbReference>
<comment type="caution">
    <text evidence="8">The sequence shown here is derived from an EMBL/GenBank/DDBJ whole genome shotgun (WGS) entry which is preliminary data.</text>
</comment>
<keyword evidence="3" id="KW-0597">Phosphoprotein</keyword>
<dbReference type="PROSITE" id="PS50113">
    <property type="entry name" value="PAC"/>
    <property type="match status" value="1"/>
</dbReference>
<accession>A0ABW4QYB4</accession>
<feature type="domain" description="Histidine kinase" evidence="5">
    <location>
        <begin position="175"/>
        <end position="391"/>
    </location>
</feature>
<dbReference type="InterPro" id="IPR013656">
    <property type="entry name" value="PAS_4"/>
</dbReference>
<reference evidence="9" key="1">
    <citation type="journal article" date="2019" name="Int. J. Syst. Evol. Microbiol.">
        <title>The Global Catalogue of Microorganisms (GCM) 10K type strain sequencing project: providing services to taxonomists for standard genome sequencing and annotation.</title>
        <authorList>
            <consortium name="The Broad Institute Genomics Platform"/>
            <consortium name="The Broad Institute Genome Sequencing Center for Infectious Disease"/>
            <person name="Wu L."/>
            <person name="Ma J."/>
        </authorList>
    </citation>
    <scope>NUCLEOTIDE SEQUENCE [LARGE SCALE GENOMIC DNA]</scope>
    <source>
        <strain evidence="9">CGMCC 1.15795</strain>
    </source>
</reference>
<dbReference type="SUPFAM" id="SSF55785">
    <property type="entry name" value="PYP-like sensor domain (PAS domain)"/>
    <property type="match status" value="1"/>
</dbReference>
<dbReference type="PANTHER" id="PTHR43547:SF2">
    <property type="entry name" value="HYBRID SIGNAL TRANSDUCTION HISTIDINE KINASE C"/>
    <property type="match status" value="1"/>
</dbReference>
<dbReference type="SUPFAM" id="SSF55874">
    <property type="entry name" value="ATPase domain of HSP90 chaperone/DNA topoisomerase II/histidine kinase"/>
    <property type="match status" value="1"/>
</dbReference>
<comment type="catalytic activity">
    <reaction evidence="1">
        <text>ATP + protein L-histidine = ADP + protein N-phospho-L-histidine.</text>
        <dbReference type="EC" id="2.7.13.3"/>
    </reaction>
</comment>
<dbReference type="InterPro" id="IPR000014">
    <property type="entry name" value="PAS"/>
</dbReference>
<dbReference type="Proteomes" id="UP001597197">
    <property type="component" value="Unassembled WGS sequence"/>
</dbReference>
<dbReference type="InterPro" id="IPR003594">
    <property type="entry name" value="HATPase_dom"/>
</dbReference>
<dbReference type="InterPro" id="IPR035965">
    <property type="entry name" value="PAS-like_dom_sf"/>
</dbReference>
<keyword evidence="8" id="KW-0067">ATP-binding</keyword>
<protein>
    <recommendedName>
        <fullName evidence="2">histidine kinase</fullName>
        <ecNumber evidence="2">2.7.13.3</ecNumber>
    </recommendedName>
</protein>
<organism evidence="8 9">
    <name type="scientific">Hymenobacter bucti</name>
    <dbReference type="NCBI Taxonomy" id="1844114"/>
    <lineage>
        <taxon>Bacteria</taxon>
        <taxon>Pseudomonadati</taxon>
        <taxon>Bacteroidota</taxon>
        <taxon>Cytophagia</taxon>
        <taxon>Cytophagales</taxon>
        <taxon>Hymenobacteraceae</taxon>
        <taxon>Hymenobacter</taxon>
    </lineage>
</organism>
<dbReference type="Pfam" id="PF08448">
    <property type="entry name" value="PAS_4"/>
    <property type="match status" value="1"/>
</dbReference>
<dbReference type="CDD" id="cd00082">
    <property type="entry name" value="HisKA"/>
    <property type="match status" value="1"/>
</dbReference>
<dbReference type="PRINTS" id="PR00344">
    <property type="entry name" value="BCTRLSENSOR"/>
</dbReference>
<dbReference type="Pfam" id="PF00512">
    <property type="entry name" value="HisKA"/>
    <property type="match status" value="1"/>
</dbReference>
<evidence type="ECO:0000259" key="6">
    <source>
        <dbReference type="PROSITE" id="PS50112"/>
    </source>
</evidence>
<dbReference type="EC" id="2.7.13.3" evidence="2"/>
<dbReference type="PROSITE" id="PS50112">
    <property type="entry name" value="PAS"/>
    <property type="match status" value="1"/>
</dbReference>
<evidence type="ECO:0000256" key="1">
    <source>
        <dbReference type="ARBA" id="ARBA00000085"/>
    </source>
</evidence>
<dbReference type="Gene3D" id="1.10.287.130">
    <property type="match status" value="1"/>
</dbReference>
<dbReference type="InterPro" id="IPR003661">
    <property type="entry name" value="HisK_dim/P_dom"/>
</dbReference>
<evidence type="ECO:0000259" key="7">
    <source>
        <dbReference type="PROSITE" id="PS50113"/>
    </source>
</evidence>
<dbReference type="SUPFAM" id="SSF47384">
    <property type="entry name" value="Homodimeric domain of signal transducing histidine kinase"/>
    <property type="match status" value="1"/>
</dbReference>
<dbReference type="SMART" id="SM00387">
    <property type="entry name" value="HATPase_c"/>
    <property type="match status" value="1"/>
</dbReference>
<feature type="domain" description="PAS" evidence="6">
    <location>
        <begin position="39"/>
        <end position="110"/>
    </location>
</feature>